<keyword evidence="7" id="KW-0732">Signal</keyword>
<feature type="domain" description="PapC-like C-terminal" evidence="11">
    <location>
        <begin position="759"/>
        <end position="819"/>
    </location>
</feature>
<keyword evidence="9 10" id="KW-0998">Cell outer membrane</keyword>
<evidence type="ECO:0000259" key="11">
    <source>
        <dbReference type="Pfam" id="PF13953"/>
    </source>
</evidence>
<keyword evidence="3 10" id="KW-0813">Transport</keyword>
<comment type="subcellular location">
    <subcellularLocation>
        <location evidence="1 10">Cell outer membrane</location>
        <topology evidence="1 10">Multi-pass membrane protein</topology>
    </subcellularLocation>
</comment>
<feature type="domain" description="PapC N-terminal" evidence="12">
    <location>
        <begin position="42"/>
        <end position="163"/>
    </location>
</feature>
<sequence length="846" mass="93312">MMDDSKLRYFASAWLISITLPADSAERYNAQFVNGIDPLAFNQFVASDGDVMPGTYDVNIYINDLLVDSRPVRFSEDSAHGGLAPCLSAAEYIRYGVKIDDDHQPCFALSQTIRQAEQQLDIANHRLIIHIPQQYIEHYPRDYVSPMRFDEGINAAFVNYSYSTDANNGDGGSHQYQYLSLNSGINIASWRLRNNAYWNKFSGQADKWQSIASWAETNIIPWRSRLVVGQTSTDNSVFDSVQFRGVQLGTDVEMRPSSQTGFAPVIRGVANSNARVEVRQNNYLIYSENVPAGPFELNDISAVNRSGDFYVTVIEADGSQTTFTVAYTTLPQLVRAGQWNYQLSAGKYHDGADGYAPALMQSSLSYGLNNTFTLYGGALAAENYRAGAFGVGSNLGEIGALSADYTLAGTTLANGQRKQGGSVRFLYAKSFLSSKTDFQIAGYRYSTAGYYSLSDAVNERRRWHNGLYENDYWPSDEDESWLASAPQHYYTSWFYNKKHRFDISARQTLGKNSAFFLNFSQQNYWNSSGSDISLQAGFNSTIHNVNYGLYYQNTRSHFTHDDNSITLRVSIPFTLQENRRINTAFTLAHSKSSGTSGQAGVNGTLLDDGRLSWAVTSAYDDTSHSTNSASLGYLGQYGNLYTGYAYSKSHRQASLNLSGGVVAHRGGVTLSQPLGSSFALVEAKDAQGVGIENQTGVRIDPFGYAVVPQSVPYRVNSVALNPQDFDTFLDVPNAVADTVPTRGAITRVRFDTFRGYSVLIHTTLADGSYPPLGAQLYRASGISNGLVGPGGEVYVSGVDSGEKLQMKWGETHQQSCEITLPELRQEPQQATAWRELSLICTVTPSR</sequence>
<dbReference type="GO" id="GO:0009279">
    <property type="term" value="C:cell outer membrane"/>
    <property type="evidence" value="ECO:0007669"/>
    <property type="project" value="UniProtKB-SubCell"/>
</dbReference>
<keyword evidence="5 10" id="KW-1029">Fimbrium biogenesis</keyword>
<dbReference type="Pfam" id="PF13953">
    <property type="entry name" value="PapC_C"/>
    <property type="match status" value="1"/>
</dbReference>
<dbReference type="InterPro" id="IPR025949">
    <property type="entry name" value="PapC-like_C"/>
</dbReference>
<dbReference type="EMBL" id="CP006918">
    <property type="protein sequence ID" value="AHM78067.1"/>
    <property type="molecule type" value="Genomic_DNA"/>
</dbReference>
<keyword evidence="6 10" id="KW-0812">Transmembrane</keyword>
<dbReference type="InterPro" id="IPR018030">
    <property type="entry name" value="Fimbrial_membr_usher_CS"/>
</dbReference>
<dbReference type="Gene3D" id="2.60.40.2070">
    <property type="match status" value="1"/>
</dbReference>
<dbReference type="InterPro" id="IPR043142">
    <property type="entry name" value="PapC-like_C_sf"/>
</dbReference>
<dbReference type="InterPro" id="IPR025885">
    <property type="entry name" value="PapC_N"/>
</dbReference>
<keyword evidence="8 10" id="KW-0472">Membrane</keyword>
<dbReference type="Gene3D" id="2.60.40.3110">
    <property type="match status" value="1"/>
</dbReference>
<evidence type="ECO:0000256" key="10">
    <source>
        <dbReference type="RuleBase" id="RU003884"/>
    </source>
</evidence>
<dbReference type="AlphaFoldDB" id="W8UVW3"/>
<dbReference type="KEGG" id="kps:KPNJ2_01287"/>
<dbReference type="Pfam" id="PF00577">
    <property type="entry name" value="Usher"/>
    <property type="match status" value="1"/>
</dbReference>
<protein>
    <submittedName>
        <fullName evidence="13">Outer membrane usher protein fimD</fullName>
    </submittedName>
</protein>
<evidence type="ECO:0000256" key="4">
    <source>
        <dbReference type="ARBA" id="ARBA00022452"/>
    </source>
</evidence>
<dbReference type="HOGENOM" id="CLU_009120_3_1_6"/>
<evidence type="ECO:0000313" key="13">
    <source>
        <dbReference type="EMBL" id="AHM78067.1"/>
    </source>
</evidence>
<evidence type="ECO:0000256" key="7">
    <source>
        <dbReference type="ARBA" id="ARBA00022729"/>
    </source>
</evidence>
<proteinExistence type="inferred from homology"/>
<evidence type="ECO:0000313" key="14">
    <source>
        <dbReference type="Proteomes" id="UP000019586"/>
    </source>
</evidence>
<dbReference type="GO" id="GO:0009297">
    <property type="term" value="P:pilus assembly"/>
    <property type="evidence" value="ECO:0007669"/>
    <property type="project" value="InterPro"/>
</dbReference>
<organism evidence="13 14">
    <name type="scientific">Klebsiella pneumoniae 30684/NJST258_2</name>
    <dbReference type="NCBI Taxonomy" id="1420013"/>
    <lineage>
        <taxon>Bacteria</taxon>
        <taxon>Pseudomonadati</taxon>
        <taxon>Pseudomonadota</taxon>
        <taxon>Gammaproteobacteria</taxon>
        <taxon>Enterobacterales</taxon>
        <taxon>Enterobacteriaceae</taxon>
        <taxon>Klebsiella/Raoultella group</taxon>
        <taxon>Klebsiella</taxon>
        <taxon>Klebsiella pneumoniae complex</taxon>
    </lineage>
</organism>
<gene>
    <name evidence="13" type="ORF">KPNJ2_01287</name>
</gene>
<reference evidence="13 14" key="1">
    <citation type="journal article" date="2014" name="Proc. Natl. Acad. Sci. U.S.A.">
        <title>Molecular dissection of the evolution of carbapenem-resistant multilocus sequence type 258 Klebsiella pneumoniae.</title>
        <authorList>
            <person name="Deleo F.R."/>
            <person name="Chen L."/>
            <person name="Porcella S.F."/>
            <person name="Martens C.A."/>
            <person name="Kobayashi S.D."/>
            <person name="Porter A.R."/>
            <person name="Chavda K.D."/>
            <person name="Jacobs M.R."/>
            <person name="Mathema B."/>
            <person name="Olsen R.J."/>
            <person name="Bonomo R.A."/>
            <person name="Musser J.M."/>
            <person name="Kreiswirth B.N."/>
        </authorList>
    </citation>
    <scope>NUCLEOTIDE SEQUENCE [LARGE SCALE GENOMIC DNA]</scope>
    <source>
        <strain evidence="13">30684/NJST258_2</strain>
    </source>
</reference>
<evidence type="ECO:0000256" key="1">
    <source>
        <dbReference type="ARBA" id="ARBA00004571"/>
    </source>
</evidence>
<name>W8UVW3_KLEPN</name>
<accession>W8UVW3</accession>
<evidence type="ECO:0000256" key="2">
    <source>
        <dbReference type="ARBA" id="ARBA00008064"/>
    </source>
</evidence>
<evidence type="ECO:0000256" key="8">
    <source>
        <dbReference type="ARBA" id="ARBA00023136"/>
    </source>
</evidence>
<evidence type="ECO:0000256" key="9">
    <source>
        <dbReference type="ARBA" id="ARBA00023237"/>
    </source>
</evidence>
<evidence type="ECO:0000256" key="6">
    <source>
        <dbReference type="ARBA" id="ARBA00022692"/>
    </source>
</evidence>
<dbReference type="InterPro" id="IPR000015">
    <property type="entry name" value="Fimb_usher"/>
</dbReference>
<dbReference type="GO" id="GO:0015473">
    <property type="term" value="F:fimbrial usher porin activity"/>
    <property type="evidence" value="ECO:0007669"/>
    <property type="project" value="InterPro"/>
</dbReference>
<dbReference type="PANTHER" id="PTHR30451:SF21">
    <property type="entry name" value="FIMBRIAL USHER DOMAIN-CONTAINING PROTEIN YDET-RELATED"/>
    <property type="match status" value="1"/>
</dbReference>
<dbReference type="Gene3D" id="2.60.40.2610">
    <property type="entry name" value="Outer membrane usher protein FimD, plug domain"/>
    <property type="match status" value="1"/>
</dbReference>
<dbReference type="SUPFAM" id="SSF141729">
    <property type="entry name" value="FimD N-terminal domain-like"/>
    <property type="match status" value="1"/>
</dbReference>
<dbReference type="PATRIC" id="fig|1420013.3.peg.1234"/>
<comment type="similarity">
    <text evidence="2 10">Belongs to the fimbrial export usher family.</text>
</comment>
<dbReference type="Pfam" id="PF13954">
    <property type="entry name" value="PapC_N"/>
    <property type="match status" value="1"/>
</dbReference>
<evidence type="ECO:0000259" key="12">
    <source>
        <dbReference type="Pfam" id="PF13954"/>
    </source>
</evidence>
<evidence type="ECO:0000256" key="3">
    <source>
        <dbReference type="ARBA" id="ARBA00022448"/>
    </source>
</evidence>
<keyword evidence="4" id="KW-1134">Transmembrane beta strand</keyword>
<dbReference type="InterPro" id="IPR037224">
    <property type="entry name" value="PapC_N_sf"/>
</dbReference>
<dbReference type="PROSITE" id="PS01151">
    <property type="entry name" value="FIMBRIAL_USHER"/>
    <property type="match status" value="1"/>
</dbReference>
<dbReference type="Proteomes" id="UP000019586">
    <property type="component" value="Chromosome"/>
</dbReference>
<dbReference type="PANTHER" id="PTHR30451">
    <property type="entry name" value="OUTER MEMBRANE USHER PROTEIN"/>
    <property type="match status" value="1"/>
</dbReference>
<dbReference type="Gene3D" id="3.10.20.410">
    <property type="match status" value="1"/>
</dbReference>
<dbReference type="FunFam" id="2.60.40.3110:FF:000001">
    <property type="entry name" value="Putative fimbrial outer membrane usher"/>
    <property type="match status" value="1"/>
</dbReference>
<evidence type="ECO:0000256" key="5">
    <source>
        <dbReference type="ARBA" id="ARBA00022558"/>
    </source>
</evidence>
<dbReference type="InterPro" id="IPR042186">
    <property type="entry name" value="FimD_plug_dom"/>
</dbReference>